<reference evidence="1 2" key="1">
    <citation type="journal article" date="2016" name="Nat. Commun.">
        <title>Thousands of microbial genomes shed light on interconnected biogeochemical processes in an aquifer system.</title>
        <authorList>
            <person name="Anantharaman K."/>
            <person name="Brown C.T."/>
            <person name="Hug L.A."/>
            <person name="Sharon I."/>
            <person name="Castelle C.J."/>
            <person name="Probst A.J."/>
            <person name="Thomas B.C."/>
            <person name="Singh A."/>
            <person name="Wilkins M.J."/>
            <person name="Karaoz U."/>
            <person name="Brodie E.L."/>
            <person name="Williams K.H."/>
            <person name="Hubbard S.S."/>
            <person name="Banfield J.F."/>
        </authorList>
    </citation>
    <scope>NUCLEOTIDE SEQUENCE [LARGE SCALE GENOMIC DNA]</scope>
</reference>
<proteinExistence type="predicted"/>
<name>A0A1G2ATM0_9BACT</name>
<accession>A0A1G2ATM0</accession>
<protein>
    <submittedName>
        <fullName evidence="1">Uncharacterized protein</fullName>
    </submittedName>
</protein>
<gene>
    <name evidence="1" type="ORF">A3B74_00820</name>
</gene>
<organism evidence="1 2">
    <name type="scientific">Candidatus Kerfeldbacteria bacterium RIFCSPHIGHO2_02_FULL_42_14</name>
    <dbReference type="NCBI Taxonomy" id="1798540"/>
    <lineage>
        <taxon>Bacteria</taxon>
        <taxon>Candidatus Kerfeldiibacteriota</taxon>
    </lineage>
</organism>
<sequence length="164" mass="19188">MNINELIDQLAKQNMSEHFTASVAYGFMRGKTLEIDQALKNANEEDRFSLAVNLFRLWFEAGMCREQERLEEAKSVFGEIFEKHGGRYVMYTLTADRKQLRVWYGRPACMAPDHVDSCGHNLLFGVYGHPEVVQRYLKAFREIHNLDEIRVPNGVLLYMHWSDR</sequence>
<comment type="caution">
    <text evidence="1">The sequence shown here is derived from an EMBL/GenBank/DDBJ whole genome shotgun (WGS) entry which is preliminary data.</text>
</comment>
<dbReference type="EMBL" id="MHKB01000009">
    <property type="protein sequence ID" value="OGY79370.1"/>
    <property type="molecule type" value="Genomic_DNA"/>
</dbReference>
<evidence type="ECO:0000313" key="1">
    <source>
        <dbReference type="EMBL" id="OGY79370.1"/>
    </source>
</evidence>
<dbReference type="AlphaFoldDB" id="A0A1G2ATM0"/>
<evidence type="ECO:0000313" key="2">
    <source>
        <dbReference type="Proteomes" id="UP000177165"/>
    </source>
</evidence>
<dbReference type="Proteomes" id="UP000177165">
    <property type="component" value="Unassembled WGS sequence"/>
</dbReference>